<feature type="compositionally biased region" description="Basic and acidic residues" evidence="1">
    <location>
        <begin position="121"/>
        <end position="143"/>
    </location>
</feature>
<dbReference type="InterPro" id="IPR001623">
    <property type="entry name" value="DnaJ_domain"/>
</dbReference>
<evidence type="ECO:0000313" key="4">
    <source>
        <dbReference type="Proteomes" id="UP000193144"/>
    </source>
</evidence>
<feature type="domain" description="J" evidence="2">
    <location>
        <begin position="8"/>
        <end position="76"/>
    </location>
</feature>
<name>A0A1Y1ZXE0_9PLEO</name>
<dbReference type="Proteomes" id="UP000193144">
    <property type="component" value="Unassembled WGS sequence"/>
</dbReference>
<feature type="compositionally biased region" description="Basic and acidic residues" evidence="1">
    <location>
        <begin position="539"/>
        <end position="548"/>
    </location>
</feature>
<feature type="region of interest" description="Disordered" evidence="1">
    <location>
        <begin position="104"/>
        <end position="460"/>
    </location>
</feature>
<protein>
    <recommendedName>
        <fullName evidence="2">J domain-containing protein</fullName>
    </recommendedName>
</protein>
<gene>
    <name evidence="3" type="ORF">BCR34DRAFT_478722</name>
</gene>
<reference evidence="3 4" key="1">
    <citation type="submission" date="2016-07" db="EMBL/GenBank/DDBJ databases">
        <title>Pervasive Adenine N6-methylation of Active Genes in Fungi.</title>
        <authorList>
            <consortium name="DOE Joint Genome Institute"/>
            <person name="Mondo S.J."/>
            <person name="Dannebaum R.O."/>
            <person name="Kuo R.C."/>
            <person name="Labutti K."/>
            <person name="Haridas S."/>
            <person name="Kuo A."/>
            <person name="Salamov A."/>
            <person name="Ahrendt S.R."/>
            <person name="Lipzen A."/>
            <person name="Sullivan W."/>
            <person name="Andreopoulos W.B."/>
            <person name="Clum A."/>
            <person name="Lindquist E."/>
            <person name="Daum C."/>
            <person name="Ramamoorthy G.K."/>
            <person name="Gryganskyi A."/>
            <person name="Culley D."/>
            <person name="Magnuson J.K."/>
            <person name="James T.Y."/>
            <person name="O'Malley M.A."/>
            <person name="Stajich J.E."/>
            <person name="Spatafora J.W."/>
            <person name="Visel A."/>
            <person name="Grigoriev I.V."/>
        </authorList>
    </citation>
    <scope>NUCLEOTIDE SEQUENCE [LARGE SCALE GENOMIC DNA]</scope>
    <source>
        <strain evidence="3 4">CBS 115471</strain>
    </source>
</reference>
<dbReference type="PANTHER" id="PTHR24074">
    <property type="entry name" value="CO-CHAPERONE PROTEIN DJLA"/>
    <property type="match status" value="1"/>
</dbReference>
<dbReference type="EMBL" id="MCFA01000029">
    <property type="protein sequence ID" value="ORY14860.1"/>
    <property type="molecule type" value="Genomic_DNA"/>
</dbReference>
<dbReference type="AlphaFoldDB" id="A0A1Y1ZXE0"/>
<dbReference type="InterPro" id="IPR050817">
    <property type="entry name" value="DjlA_DnaK_co-chaperone"/>
</dbReference>
<evidence type="ECO:0000256" key="1">
    <source>
        <dbReference type="SAM" id="MobiDB-lite"/>
    </source>
</evidence>
<feature type="compositionally biased region" description="Basic and acidic residues" evidence="1">
    <location>
        <begin position="207"/>
        <end position="272"/>
    </location>
</feature>
<dbReference type="PROSITE" id="PS50076">
    <property type="entry name" value="DNAJ_2"/>
    <property type="match status" value="1"/>
</dbReference>
<evidence type="ECO:0000259" key="2">
    <source>
        <dbReference type="PROSITE" id="PS50076"/>
    </source>
</evidence>
<sequence length="605" mass="68884">MSSPLPPDPYAALGVSKNVDAATIKSTYRKLVLRCHPDKVTDESLKQQKQEEFHKIQQAYELVGDEEKRATYDAEVRLNELRKEKLMRTGGSVDIKTGTGHYEVRTAAPAGATFTRSSTARYEERKPSRSYDDDRRHKDRSTDYDTYDAFPKRSPPRSSREKESTSRAAKVSTDRTRSDHKKTRDREERRERSSKFPWAEDDTSSSADEKARYEADYRRRAEEELAKKEAAEARRRADDRRSYEEPRRHRAEDRESYEYDRQRKMEERKNEALHYMSRAKGVESDRPSPVRIVSSRDVRAEQHQDSRRRGERPDLAPRRSSARPKESSSHPTASVRDSGRDRKGIPEIVEWDNADRDRKMPAFKHSSSSPAEIHVPPRTIPQRSYTEAPIREHRRTDTSPTPAFRRTESMPINSSSYGASSSRRKEATPSRSSGLRTSETVPSAAIPEIFPTVPPTSSRKVYHYPSPTGGVRHPSEDVNVANGHRTILREPGHRGRSPSPLSKPPMGSNRPVVAPAPPRVTPMTVPPLMRSATTVSPSRVEERGRKLYGEVSGPGRKASYSPDNIQYTRKYGPEDIQWAGPRGRTSDRDYLGAKPMLSRNATFAY</sequence>
<organism evidence="3 4">
    <name type="scientific">Clohesyomyces aquaticus</name>
    <dbReference type="NCBI Taxonomy" id="1231657"/>
    <lineage>
        <taxon>Eukaryota</taxon>
        <taxon>Fungi</taxon>
        <taxon>Dikarya</taxon>
        <taxon>Ascomycota</taxon>
        <taxon>Pezizomycotina</taxon>
        <taxon>Dothideomycetes</taxon>
        <taxon>Pleosporomycetidae</taxon>
        <taxon>Pleosporales</taxon>
        <taxon>Lindgomycetaceae</taxon>
        <taxon>Clohesyomyces</taxon>
    </lineage>
</organism>
<dbReference type="InterPro" id="IPR036869">
    <property type="entry name" value="J_dom_sf"/>
</dbReference>
<dbReference type="Pfam" id="PF00226">
    <property type="entry name" value="DnaJ"/>
    <property type="match status" value="1"/>
</dbReference>
<dbReference type="SUPFAM" id="SSF46565">
    <property type="entry name" value="Chaperone J-domain"/>
    <property type="match status" value="1"/>
</dbReference>
<dbReference type="STRING" id="1231657.A0A1Y1ZXE0"/>
<dbReference type="PRINTS" id="PR00625">
    <property type="entry name" value="JDOMAIN"/>
</dbReference>
<keyword evidence="4" id="KW-1185">Reference proteome</keyword>
<feature type="compositionally biased region" description="Basic and acidic residues" evidence="1">
    <location>
        <begin position="280"/>
        <end position="328"/>
    </location>
</feature>
<accession>A0A1Y1ZXE0</accession>
<dbReference type="Gene3D" id="1.10.287.110">
    <property type="entry name" value="DnaJ domain"/>
    <property type="match status" value="1"/>
</dbReference>
<proteinExistence type="predicted"/>
<dbReference type="SMART" id="SM00271">
    <property type="entry name" value="DnaJ"/>
    <property type="match status" value="1"/>
</dbReference>
<dbReference type="CDD" id="cd06257">
    <property type="entry name" value="DnaJ"/>
    <property type="match status" value="1"/>
</dbReference>
<evidence type="ECO:0000313" key="3">
    <source>
        <dbReference type="EMBL" id="ORY14860.1"/>
    </source>
</evidence>
<comment type="caution">
    <text evidence="3">The sequence shown here is derived from an EMBL/GenBank/DDBJ whole genome shotgun (WGS) entry which is preliminary data.</text>
</comment>
<feature type="region of interest" description="Disordered" evidence="1">
    <location>
        <begin position="485"/>
        <end position="591"/>
    </location>
</feature>
<feature type="compositionally biased region" description="Basic and acidic residues" evidence="1">
    <location>
        <begin position="172"/>
        <end position="194"/>
    </location>
</feature>
<dbReference type="OrthoDB" id="10250354at2759"/>
<feature type="compositionally biased region" description="Polar residues" evidence="1">
    <location>
        <begin position="429"/>
        <end position="441"/>
    </location>
</feature>